<organism evidence="2 3">
    <name type="scientific">Mytilus edulis</name>
    <name type="common">Blue mussel</name>
    <dbReference type="NCBI Taxonomy" id="6550"/>
    <lineage>
        <taxon>Eukaryota</taxon>
        <taxon>Metazoa</taxon>
        <taxon>Spiralia</taxon>
        <taxon>Lophotrochozoa</taxon>
        <taxon>Mollusca</taxon>
        <taxon>Bivalvia</taxon>
        <taxon>Autobranchia</taxon>
        <taxon>Pteriomorphia</taxon>
        <taxon>Mytilida</taxon>
        <taxon>Mytiloidea</taxon>
        <taxon>Mytilidae</taxon>
        <taxon>Mytilinae</taxon>
        <taxon>Mytilus</taxon>
    </lineage>
</organism>
<reference evidence="2" key="1">
    <citation type="submission" date="2021-03" db="EMBL/GenBank/DDBJ databases">
        <authorList>
            <person name="Bekaert M."/>
        </authorList>
    </citation>
    <scope>NUCLEOTIDE SEQUENCE</scope>
</reference>
<dbReference type="AlphaFoldDB" id="A0A8S3QPW9"/>
<name>A0A8S3QPW9_MYTED</name>
<accession>A0A8S3QPW9</accession>
<dbReference type="OrthoDB" id="6200342at2759"/>
<dbReference type="CDD" id="cd00063">
    <property type="entry name" value="FN3"/>
    <property type="match status" value="1"/>
</dbReference>
<dbReference type="PROSITE" id="PS50853">
    <property type="entry name" value="FN3"/>
    <property type="match status" value="1"/>
</dbReference>
<evidence type="ECO:0000313" key="2">
    <source>
        <dbReference type="EMBL" id="CAG2198931.1"/>
    </source>
</evidence>
<dbReference type="InterPro" id="IPR003961">
    <property type="entry name" value="FN3_dom"/>
</dbReference>
<protein>
    <submittedName>
        <fullName evidence="2">TN</fullName>
    </submittedName>
</protein>
<dbReference type="EMBL" id="CAJPWZ010000704">
    <property type="protein sequence ID" value="CAG2198931.1"/>
    <property type="molecule type" value="Genomic_DNA"/>
</dbReference>
<dbReference type="Gene3D" id="2.60.40.10">
    <property type="entry name" value="Immunoglobulins"/>
    <property type="match status" value="1"/>
</dbReference>
<comment type="caution">
    <text evidence="2">The sequence shown here is derived from an EMBL/GenBank/DDBJ whole genome shotgun (WGS) entry which is preliminary data.</text>
</comment>
<evidence type="ECO:0000259" key="1">
    <source>
        <dbReference type="PROSITE" id="PS50853"/>
    </source>
</evidence>
<dbReference type="Proteomes" id="UP000683360">
    <property type="component" value="Unassembled WGS sequence"/>
</dbReference>
<gene>
    <name evidence="2" type="ORF">MEDL_13683</name>
</gene>
<dbReference type="Pfam" id="PF00041">
    <property type="entry name" value="fn3"/>
    <property type="match status" value="1"/>
</dbReference>
<evidence type="ECO:0000313" key="3">
    <source>
        <dbReference type="Proteomes" id="UP000683360"/>
    </source>
</evidence>
<sequence>MRRWIQARNTPTNLSIVECTDCSITIEWFIDGHDECLSYELDHRQQGTNNWSTGIVLSEDVIKTDDERPMYKLQDLQPDTYYELKIRSVYYCAKSLHSETMTQQTLTKPAPKKFKIIGCTDCSITIEWFMDVLDECISYEIDDRPPGTENLPVRTFVF</sequence>
<dbReference type="SUPFAM" id="SSF49265">
    <property type="entry name" value="Fibronectin type III"/>
    <property type="match status" value="1"/>
</dbReference>
<dbReference type="InterPro" id="IPR013783">
    <property type="entry name" value="Ig-like_fold"/>
</dbReference>
<proteinExistence type="predicted"/>
<dbReference type="InterPro" id="IPR036116">
    <property type="entry name" value="FN3_sf"/>
</dbReference>
<feature type="domain" description="Fibronectin type-III" evidence="1">
    <location>
        <begin position="10"/>
        <end position="110"/>
    </location>
</feature>
<keyword evidence="3" id="KW-1185">Reference proteome</keyword>